<dbReference type="Pfam" id="PF00067">
    <property type="entry name" value="p450"/>
    <property type="match status" value="1"/>
</dbReference>
<dbReference type="GO" id="GO:0020037">
    <property type="term" value="F:heme binding"/>
    <property type="evidence" value="ECO:0007669"/>
    <property type="project" value="InterPro"/>
</dbReference>
<accession>A0A1D1ZGW4</accession>
<evidence type="ECO:0000256" key="3">
    <source>
        <dbReference type="RuleBase" id="RU000461"/>
    </source>
</evidence>
<keyword evidence="2 3" id="KW-0349">Heme</keyword>
<dbReference type="EMBL" id="GDJX01001706">
    <property type="protein sequence ID" value="JAT66230.1"/>
    <property type="molecule type" value="Transcribed_RNA"/>
</dbReference>
<dbReference type="InterPro" id="IPR002401">
    <property type="entry name" value="Cyt_P450_E_grp-I"/>
</dbReference>
<gene>
    <name evidence="5" type="primary">CYP734A1_7</name>
    <name evidence="5" type="ORF">g.37581</name>
</gene>
<dbReference type="GO" id="GO:0004497">
    <property type="term" value="F:monooxygenase activity"/>
    <property type="evidence" value="ECO:0007669"/>
    <property type="project" value="UniProtKB-KW"/>
</dbReference>
<evidence type="ECO:0000256" key="2">
    <source>
        <dbReference type="PIRSR" id="PIRSR602401-1"/>
    </source>
</evidence>
<evidence type="ECO:0000313" key="5">
    <source>
        <dbReference type="EMBL" id="JAT66230.1"/>
    </source>
</evidence>
<name>A0A1D1ZGW4_9ARAE</name>
<dbReference type="CDD" id="cd00302">
    <property type="entry name" value="cytochrome_P450"/>
    <property type="match status" value="1"/>
</dbReference>
<dbReference type="PROSITE" id="PS00086">
    <property type="entry name" value="CYTOCHROME_P450"/>
    <property type="match status" value="1"/>
</dbReference>
<dbReference type="InterPro" id="IPR036396">
    <property type="entry name" value="Cyt_P450_sf"/>
</dbReference>
<keyword evidence="3" id="KW-0560">Oxidoreductase</keyword>
<keyword evidence="2 3" id="KW-0408">Iron</keyword>
<dbReference type="AlphaFoldDB" id="A0A1D1ZGW4"/>
<dbReference type="PANTHER" id="PTHR24291:SF185">
    <property type="entry name" value="PREMNASPIRODIENE OXYGENASE-LIKE"/>
    <property type="match status" value="1"/>
</dbReference>
<dbReference type="Gene3D" id="1.10.630.10">
    <property type="entry name" value="Cytochrome P450"/>
    <property type="match status" value="1"/>
</dbReference>
<comment type="cofactor">
    <cofactor evidence="2">
        <name>heme</name>
        <dbReference type="ChEBI" id="CHEBI:30413"/>
    </cofactor>
</comment>
<dbReference type="PANTHER" id="PTHR24291">
    <property type="entry name" value="CYTOCHROME P450 FAMILY 4"/>
    <property type="match status" value="1"/>
</dbReference>
<comment type="similarity">
    <text evidence="1 3">Belongs to the cytochrome P450 family.</text>
</comment>
<proteinExistence type="inferred from homology"/>
<evidence type="ECO:0000256" key="1">
    <source>
        <dbReference type="ARBA" id="ARBA00010617"/>
    </source>
</evidence>
<reference evidence="5" key="1">
    <citation type="submission" date="2015-07" db="EMBL/GenBank/DDBJ databases">
        <title>Transcriptome Assembly of Anthurium amnicola.</title>
        <authorList>
            <person name="Suzuki J."/>
        </authorList>
    </citation>
    <scope>NUCLEOTIDE SEQUENCE</scope>
</reference>
<protein>
    <submittedName>
        <fullName evidence="5">Cytochrome P450 734A1</fullName>
    </submittedName>
</protein>
<organism evidence="5">
    <name type="scientific">Anthurium amnicola</name>
    <dbReference type="NCBI Taxonomy" id="1678845"/>
    <lineage>
        <taxon>Eukaryota</taxon>
        <taxon>Viridiplantae</taxon>
        <taxon>Streptophyta</taxon>
        <taxon>Embryophyta</taxon>
        <taxon>Tracheophyta</taxon>
        <taxon>Spermatophyta</taxon>
        <taxon>Magnoliopsida</taxon>
        <taxon>Liliopsida</taxon>
        <taxon>Araceae</taxon>
        <taxon>Pothoideae</taxon>
        <taxon>Potheae</taxon>
        <taxon>Anthurium</taxon>
    </lineage>
</organism>
<feature type="region of interest" description="Disordered" evidence="4">
    <location>
        <begin position="495"/>
        <end position="518"/>
    </location>
</feature>
<dbReference type="PRINTS" id="PR00385">
    <property type="entry name" value="P450"/>
</dbReference>
<dbReference type="GO" id="GO:0016705">
    <property type="term" value="F:oxidoreductase activity, acting on paired donors, with incorporation or reduction of molecular oxygen"/>
    <property type="evidence" value="ECO:0007669"/>
    <property type="project" value="InterPro"/>
</dbReference>
<dbReference type="InterPro" id="IPR001128">
    <property type="entry name" value="Cyt_P450"/>
</dbReference>
<dbReference type="GO" id="GO:0005506">
    <property type="term" value="F:iron ion binding"/>
    <property type="evidence" value="ECO:0007669"/>
    <property type="project" value="InterPro"/>
</dbReference>
<sequence length="597" mass="65656">MASECEGAATAAAVPYTLLGLLLQGDRSTAAAASDGACAVSGLGGFGFVRAYVERATNAVLWAGLVAVTALLLRRLGRLARLWAEGSRIPGPPCTSFCGHSKLIPVGANLTGYLPKLHEKYGPIVRLWLGPTQLLVSVTDLALIKEVLTKAEDKLPLTGSAFRLAFGNSSLFAPSFDKVQRKRESLENHLNSKLHGRSSAISLKVVNHVLERVDSITASGLVDCREMSQHMAFYVIGATLFGDSFLAWSNAAIYEEILMMIAKDASFWASYNVPPIWKRGFLKYRQLCSRLKCLTRDILQQCGKKYKLLEQIDQSSTSRRTRDEAVEDSSFIIDDILAEGMLLEEIDEYLISKDEPCGNIMGMMFHGCLTTSGLINSILTSLAMNPEIQDKIFSEIVEVNKRDSEPHLFDIQKMRFLLATVYESARLLSAGSLLQRCSLKHDLKLRTSITIPAGAILVVPVQLVQMDVSIWGKDACQFNPLRFLSKSIEHESTASGWEDDSVPKTALSGASQHDSEESCISPCLPRAISGFLPFGAGQRACVGQKFALLGISTLLASLLQVYEIRLHTVQENDVVPMRNEVVYQRFPSQKIQFVKRS</sequence>
<dbReference type="SUPFAM" id="SSF48264">
    <property type="entry name" value="Cytochrome P450"/>
    <property type="match status" value="1"/>
</dbReference>
<keyword evidence="3" id="KW-0503">Monooxygenase</keyword>
<dbReference type="InterPro" id="IPR050196">
    <property type="entry name" value="Cytochrome_P450_Monoox"/>
</dbReference>
<keyword evidence="2 3" id="KW-0479">Metal-binding</keyword>
<dbReference type="InterPro" id="IPR017972">
    <property type="entry name" value="Cyt_P450_CS"/>
</dbReference>
<feature type="binding site" description="axial binding residue" evidence="2">
    <location>
        <position position="541"/>
    </location>
    <ligand>
        <name>heme</name>
        <dbReference type="ChEBI" id="CHEBI:30413"/>
    </ligand>
    <ligandPart>
        <name>Fe</name>
        <dbReference type="ChEBI" id="CHEBI:18248"/>
    </ligandPart>
</feature>
<dbReference type="PRINTS" id="PR00463">
    <property type="entry name" value="EP450I"/>
</dbReference>
<evidence type="ECO:0000256" key="4">
    <source>
        <dbReference type="SAM" id="MobiDB-lite"/>
    </source>
</evidence>